<organism evidence="1 2">
    <name type="scientific">Paraburkholderia phenazinium</name>
    <dbReference type="NCBI Taxonomy" id="60549"/>
    <lineage>
        <taxon>Bacteria</taxon>
        <taxon>Pseudomonadati</taxon>
        <taxon>Pseudomonadota</taxon>
        <taxon>Betaproteobacteria</taxon>
        <taxon>Burkholderiales</taxon>
        <taxon>Burkholderiaceae</taxon>
        <taxon>Paraburkholderia</taxon>
    </lineage>
</organism>
<evidence type="ECO:0000313" key="1">
    <source>
        <dbReference type="EMBL" id="SIO34938.1"/>
    </source>
</evidence>
<sequence>MFEFLAKLFSMIMGLWNKLPESAKEAIIKAVVDTFEAMFRAFFKANKDGKANA</sequence>
<reference evidence="1 2" key="1">
    <citation type="submission" date="2016-11" db="EMBL/GenBank/DDBJ databases">
        <authorList>
            <person name="Jaros S."/>
            <person name="Januszkiewicz K."/>
            <person name="Wedrychowicz H."/>
        </authorList>
    </citation>
    <scope>NUCLEOTIDE SEQUENCE [LARGE SCALE GENOMIC DNA]</scope>
    <source>
        <strain evidence="1 2">GAS95</strain>
    </source>
</reference>
<name>A0A1N6ISG2_9BURK</name>
<keyword evidence="2" id="KW-1185">Reference proteome</keyword>
<dbReference type="AlphaFoldDB" id="A0A1N6ISG2"/>
<dbReference type="EMBL" id="FSRU01000001">
    <property type="protein sequence ID" value="SIO34938.1"/>
    <property type="molecule type" value="Genomic_DNA"/>
</dbReference>
<dbReference type="RefSeq" id="WP_171991629.1">
    <property type="nucleotide sequence ID" value="NZ_FSRU01000001.1"/>
</dbReference>
<protein>
    <submittedName>
        <fullName evidence="1">Uncharacterized protein</fullName>
    </submittedName>
</protein>
<gene>
    <name evidence="1" type="ORF">SAMN05444165_2440</name>
</gene>
<accession>A0A1N6ISG2</accession>
<proteinExistence type="predicted"/>
<dbReference type="Proteomes" id="UP000185151">
    <property type="component" value="Unassembled WGS sequence"/>
</dbReference>
<evidence type="ECO:0000313" key="2">
    <source>
        <dbReference type="Proteomes" id="UP000185151"/>
    </source>
</evidence>